<gene>
    <name evidence="1" type="ORF">CSOL1703_00010291</name>
</gene>
<proteinExistence type="predicted"/>
<sequence>MIGLAREINGYVEPWVSRPVTQPKSKVGNPANFISGGLNPHIPWYLPPSPILSNSAWPQRRALRAIPGISPQVLCQGRRLGKRIAPKQTTDDNVVVWIGTEKCIETNKITSSALHERWLRLRLTIKGKELHIHLSYIAA</sequence>
<protein>
    <submittedName>
        <fullName evidence="1">Uncharacterized protein</fullName>
    </submittedName>
</protein>
<evidence type="ECO:0000313" key="1">
    <source>
        <dbReference type="EMBL" id="CAH0044555.1"/>
    </source>
</evidence>
<accession>A0A9N9W1J6</accession>
<dbReference type="Proteomes" id="UP000775872">
    <property type="component" value="Unassembled WGS sequence"/>
</dbReference>
<organism evidence="1 2">
    <name type="scientific">Clonostachys solani</name>
    <dbReference type="NCBI Taxonomy" id="160281"/>
    <lineage>
        <taxon>Eukaryota</taxon>
        <taxon>Fungi</taxon>
        <taxon>Dikarya</taxon>
        <taxon>Ascomycota</taxon>
        <taxon>Pezizomycotina</taxon>
        <taxon>Sordariomycetes</taxon>
        <taxon>Hypocreomycetidae</taxon>
        <taxon>Hypocreales</taxon>
        <taxon>Bionectriaceae</taxon>
        <taxon>Clonostachys</taxon>
    </lineage>
</organism>
<dbReference type="EMBL" id="CABFOC020000007">
    <property type="protein sequence ID" value="CAH0044555.1"/>
    <property type="molecule type" value="Genomic_DNA"/>
</dbReference>
<reference evidence="2" key="1">
    <citation type="submission" date="2019-06" db="EMBL/GenBank/DDBJ databases">
        <authorList>
            <person name="Broberg M."/>
        </authorList>
    </citation>
    <scope>NUCLEOTIDE SEQUENCE [LARGE SCALE GENOMIC DNA]</scope>
</reference>
<keyword evidence="2" id="KW-1185">Reference proteome</keyword>
<reference evidence="1 2" key="2">
    <citation type="submission" date="2021-10" db="EMBL/GenBank/DDBJ databases">
        <authorList>
            <person name="Piombo E."/>
        </authorList>
    </citation>
    <scope>NUCLEOTIDE SEQUENCE [LARGE SCALE GENOMIC DNA]</scope>
</reference>
<evidence type="ECO:0000313" key="2">
    <source>
        <dbReference type="Proteomes" id="UP000775872"/>
    </source>
</evidence>
<name>A0A9N9W1J6_9HYPO</name>
<dbReference type="AlphaFoldDB" id="A0A9N9W1J6"/>
<comment type="caution">
    <text evidence="1">The sequence shown here is derived from an EMBL/GenBank/DDBJ whole genome shotgun (WGS) entry which is preliminary data.</text>
</comment>